<dbReference type="EMBL" id="LFMY01000003">
    <property type="protein sequence ID" value="OKL62182.1"/>
    <property type="molecule type" value="Genomic_DNA"/>
</dbReference>
<gene>
    <name evidence="1" type="ORF">UA08_02478</name>
</gene>
<evidence type="ECO:0000313" key="1">
    <source>
        <dbReference type="EMBL" id="OKL62182.1"/>
    </source>
</evidence>
<evidence type="ECO:0008006" key="3">
    <source>
        <dbReference type="Google" id="ProtNLM"/>
    </source>
</evidence>
<sequence length="99" mass="11056">MPEFLANPASCHAMIGSLGITEKYLQHSYGGGDDDAATITVRDLEFGIEVVLGMSMLFVYTFRDQLRLNYCFNDGSEEPSNIQTYLDQTLRVLVEELLG</sequence>
<proteinExistence type="predicted"/>
<dbReference type="RefSeq" id="XP_020122303.1">
    <property type="nucleotide sequence ID" value="XM_020264524.1"/>
</dbReference>
<dbReference type="AlphaFoldDB" id="A0A225AKW7"/>
<keyword evidence="2" id="KW-1185">Reference proteome</keyword>
<comment type="caution">
    <text evidence="1">The sequence shown here is derived from an EMBL/GenBank/DDBJ whole genome shotgun (WGS) entry which is preliminary data.</text>
</comment>
<protein>
    <recommendedName>
        <fullName evidence="3">Condensation domain-containing protein</fullName>
    </recommendedName>
</protein>
<accession>A0A225AKW7</accession>
<dbReference type="Proteomes" id="UP000214365">
    <property type="component" value="Unassembled WGS sequence"/>
</dbReference>
<reference evidence="1 2" key="1">
    <citation type="submission" date="2015-06" db="EMBL/GenBank/DDBJ databases">
        <title>Talaromyces atroroseus IBT 11181 draft genome.</title>
        <authorList>
            <person name="Rasmussen K.B."/>
            <person name="Rasmussen S."/>
            <person name="Petersen B."/>
            <person name="Sicheritz-Ponten T."/>
            <person name="Mortensen U.H."/>
            <person name="Thrane U."/>
        </authorList>
    </citation>
    <scope>NUCLEOTIDE SEQUENCE [LARGE SCALE GENOMIC DNA]</scope>
    <source>
        <strain evidence="1 2">IBT 11181</strain>
    </source>
</reference>
<organism evidence="1 2">
    <name type="scientific">Talaromyces atroroseus</name>
    <dbReference type="NCBI Taxonomy" id="1441469"/>
    <lineage>
        <taxon>Eukaryota</taxon>
        <taxon>Fungi</taxon>
        <taxon>Dikarya</taxon>
        <taxon>Ascomycota</taxon>
        <taxon>Pezizomycotina</taxon>
        <taxon>Eurotiomycetes</taxon>
        <taxon>Eurotiomycetidae</taxon>
        <taxon>Eurotiales</taxon>
        <taxon>Trichocomaceae</taxon>
        <taxon>Talaromyces</taxon>
        <taxon>Talaromyces sect. Trachyspermi</taxon>
    </lineage>
</organism>
<dbReference type="GeneID" id="31002233"/>
<name>A0A225AKW7_TALAT</name>
<dbReference type="OrthoDB" id="2548233at2759"/>
<evidence type="ECO:0000313" key="2">
    <source>
        <dbReference type="Proteomes" id="UP000214365"/>
    </source>
</evidence>